<protein>
    <recommendedName>
        <fullName evidence="1">Glycosyltransferase 2-like domain-containing protein</fullName>
    </recommendedName>
</protein>
<dbReference type="Pfam" id="PF00535">
    <property type="entry name" value="Glycos_transf_2"/>
    <property type="match status" value="1"/>
</dbReference>
<dbReference type="SUPFAM" id="SSF53448">
    <property type="entry name" value="Nucleotide-diphospho-sugar transferases"/>
    <property type="match status" value="1"/>
</dbReference>
<dbReference type="Gene3D" id="3.90.550.10">
    <property type="entry name" value="Spore Coat Polysaccharide Biosynthesis Protein SpsA, Chain A"/>
    <property type="match status" value="1"/>
</dbReference>
<accession>A0ABN5H1Z0</accession>
<keyword evidence="3" id="KW-1185">Reference proteome</keyword>
<sequence length="322" mass="36925">MAKDPSVAILTATYNQEQYIRECIDSVLAQTYPYWHLFILNDGSTDATSQIAHEYATRDSRITVIDFEHEGMLTLAKRYNAALAQSNDDFVAILDGDDFWPPNKLQIQVGTHSKSGVALSFGNVLEIAGPHKTEMFSADTRTFLKCADPYTTLIPYLEAQFSVPAVSVMVRESSLDEIGGFHQPSYLPLCDYPTWLLLGTKGMMYIDHILGYWRHNPNQTTWVQARQTAYGMFKYEREFVEQQQLPVDLFSKSRTRYLADASYRSAVLSWKSGNTQEAYEALKELFMFRRFQNIDMLFKFFLVVAWNTLRSTQHSASSERQS</sequence>
<dbReference type="CDD" id="cd00761">
    <property type="entry name" value="Glyco_tranf_GTA_type"/>
    <property type="match status" value="1"/>
</dbReference>
<dbReference type="PANTHER" id="PTHR22916">
    <property type="entry name" value="GLYCOSYLTRANSFERASE"/>
    <property type="match status" value="1"/>
</dbReference>
<reference evidence="2 3" key="1">
    <citation type="journal article" date="2019" name="Sci. Rep.">
        <title>Sulfobacillus thermotolerans: new insights into resistance and metabolic capacities of acidophilic chemolithotrophs.</title>
        <authorList>
            <person name="Panyushkina A.E."/>
            <person name="Babenko V.V."/>
            <person name="Nikitina A.S."/>
            <person name="Selezneva O.V."/>
            <person name="Tsaplina I.A."/>
            <person name="Letarova M.A."/>
            <person name="Kostryukova E.S."/>
            <person name="Letarov A.V."/>
        </authorList>
    </citation>
    <scope>NUCLEOTIDE SEQUENCE [LARGE SCALE GENOMIC DNA]</scope>
    <source>
        <strain evidence="2 3">Kr1</strain>
    </source>
</reference>
<gene>
    <name evidence="2" type="ORF">BXT84_10795</name>
</gene>
<dbReference type="EMBL" id="CP019454">
    <property type="protein sequence ID" value="AUW94367.1"/>
    <property type="molecule type" value="Genomic_DNA"/>
</dbReference>
<evidence type="ECO:0000313" key="2">
    <source>
        <dbReference type="EMBL" id="AUW94367.1"/>
    </source>
</evidence>
<proteinExistence type="predicted"/>
<evidence type="ECO:0000259" key="1">
    <source>
        <dbReference type="Pfam" id="PF00535"/>
    </source>
</evidence>
<dbReference type="Proteomes" id="UP000325292">
    <property type="component" value="Chromosome"/>
</dbReference>
<dbReference type="InterPro" id="IPR029044">
    <property type="entry name" value="Nucleotide-diphossugar_trans"/>
</dbReference>
<dbReference type="InterPro" id="IPR001173">
    <property type="entry name" value="Glyco_trans_2-like"/>
</dbReference>
<name>A0ABN5H1Z0_9FIRM</name>
<organism evidence="2 3">
    <name type="scientific">Sulfobacillus thermotolerans</name>
    <dbReference type="NCBI Taxonomy" id="338644"/>
    <lineage>
        <taxon>Bacteria</taxon>
        <taxon>Bacillati</taxon>
        <taxon>Bacillota</taxon>
        <taxon>Clostridia</taxon>
        <taxon>Eubacteriales</taxon>
        <taxon>Clostridiales Family XVII. Incertae Sedis</taxon>
        <taxon>Sulfobacillus</taxon>
    </lineage>
</organism>
<evidence type="ECO:0000313" key="3">
    <source>
        <dbReference type="Proteomes" id="UP000325292"/>
    </source>
</evidence>
<feature type="domain" description="Glycosyltransferase 2-like" evidence="1">
    <location>
        <begin position="9"/>
        <end position="134"/>
    </location>
</feature>
<dbReference type="PANTHER" id="PTHR22916:SF3">
    <property type="entry name" value="UDP-GLCNAC:BETAGAL BETA-1,3-N-ACETYLGLUCOSAMINYLTRANSFERASE-LIKE PROTEIN 1"/>
    <property type="match status" value="1"/>
</dbReference>